<dbReference type="FunFam" id="2.60.40.10:FF:000097">
    <property type="entry name" value="Bent, isoform F"/>
    <property type="match status" value="1"/>
</dbReference>
<dbReference type="FunFam" id="2.60.40.10:FF:000032">
    <property type="entry name" value="palladin isoform X1"/>
    <property type="match status" value="1"/>
</dbReference>
<dbReference type="SMART" id="SM00220">
    <property type="entry name" value="S_TKc"/>
    <property type="match status" value="1"/>
</dbReference>
<dbReference type="InterPro" id="IPR000719">
    <property type="entry name" value="Prot_kinase_dom"/>
</dbReference>
<feature type="domain" description="Ig-like" evidence="9">
    <location>
        <begin position="588"/>
        <end position="676"/>
    </location>
</feature>
<dbReference type="CDD" id="cd00063">
    <property type="entry name" value="FN3"/>
    <property type="match status" value="1"/>
</dbReference>
<feature type="domain" description="Ig-like" evidence="9">
    <location>
        <begin position="689"/>
        <end position="777"/>
    </location>
</feature>
<dbReference type="AlphaFoldDB" id="A0A7R9EYJ0"/>
<gene>
    <name evidence="11" type="ORF">TBIB3V08_LOCUS6157</name>
</gene>
<protein>
    <recommendedName>
        <fullName evidence="12">Twitchin</fullName>
    </recommendedName>
</protein>
<dbReference type="GO" id="GO:0009653">
    <property type="term" value="P:anatomical structure morphogenesis"/>
    <property type="evidence" value="ECO:0007669"/>
    <property type="project" value="UniProtKB-ARBA"/>
</dbReference>
<evidence type="ECO:0000256" key="5">
    <source>
        <dbReference type="ARBA" id="ARBA00023157"/>
    </source>
</evidence>
<dbReference type="PANTHER" id="PTHR47633:SF7">
    <property type="entry name" value="TITIN HOMOLOG"/>
    <property type="match status" value="1"/>
</dbReference>
<dbReference type="InterPro" id="IPR036179">
    <property type="entry name" value="Ig-like_dom_sf"/>
</dbReference>
<evidence type="ECO:0008006" key="12">
    <source>
        <dbReference type="Google" id="ProtNLM"/>
    </source>
</evidence>
<keyword evidence="2" id="KW-0677">Repeat</keyword>
<evidence type="ECO:0000256" key="3">
    <source>
        <dbReference type="ARBA" id="ARBA00022741"/>
    </source>
</evidence>
<evidence type="ECO:0000256" key="1">
    <source>
        <dbReference type="ARBA" id="ARBA00006692"/>
    </source>
</evidence>
<dbReference type="InterPro" id="IPR003599">
    <property type="entry name" value="Ig_sub"/>
</dbReference>
<dbReference type="InterPro" id="IPR007110">
    <property type="entry name" value="Ig-like_dom"/>
</dbReference>
<dbReference type="SUPFAM" id="SSF56112">
    <property type="entry name" value="Protein kinase-like (PK-like)"/>
    <property type="match status" value="1"/>
</dbReference>
<dbReference type="PRINTS" id="PR00014">
    <property type="entry name" value="FNTYPEIII"/>
</dbReference>
<keyword evidence="3 7" id="KW-0547">Nucleotide-binding</keyword>
<dbReference type="Pfam" id="PF00041">
    <property type="entry name" value="fn3"/>
    <property type="match status" value="1"/>
</dbReference>
<dbReference type="Gene3D" id="2.60.40.10">
    <property type="entry name" value="Immunoglobulins"/>
    <property type="match status" value="6"/>
</dbReference>
<evidence type="ECO:0000259" key="9">
    <source>
        <dbReference type="PROSITE" id="PS50835"/>
    </source>
</evidence>
<dbReference type="InterPro" id="IPR011009">
    <property type="entry name" value="Kinase-like_dom_sf"/>
</dbReference>
<dbReference type="InterPro" id="IPR013098">
    <property type="entry name" value="Ig_I-set"/>
</dbReference>
<dbReference type="Gene3D" id="1.10.510.10">
    <property type="entry name" value="Transferase(Phosphotransferase) domain 1"/>
    <property type="match status" value="2"/>
</dbReference>
<organism evidence="11">
    <name type="scientific">Timema bartmani</name>
    <dbReference type="NCBI Taxonomy" id="61472"/>
    <lineage>
        <taxon>Eukaryota</taxon>
        <taxon>Metazoa</taxon>
        <taxon>Ecdysozoa</taxon>
        <taxon>Arthropoda</taxon>
        <taxon>Hexapoda</taxon>
        <taxon>Insecta</taxon>
        <taxon>Pterygota</taxon>
        <taxon>Neoptera</taxon>
        <taxon>Polyneoptera</taxon>
        <taxon>Phasmatodea</taxon>
        <taxon>Timematodea</taxon>
        <taxon>Timematoidea</taxon>
        <taxon>Timematidae</taxon>
        <taxon>Timema</taxon>
    </lineage>
</organism>
<dbReference type="EMBL" id="OD566316">
    <property type="protein sequence ID" value="CAD7443758.1"/>
    <property type="molecule type" value="Genomic_DNA"/>
</dbReference>
<dbReference type="InterPro" id="IPR036116">
    <property type="entry name" value="FN3_sf"/>
</dbReference>
<dbReference type="Pfam" id="PF07679">
    <property type="entry name" value="I-set"/>
    <property type="match status" value="4"/>
</dbReference>
<dbReference type="FunFam" id="2.60.40.10:FF:000460">
    <property type="entry name" value="Bent, isoform J"/>
    <property type="match status" value="1"/>
</dbReference>
<dbReference type="FunFam" id="2.60.40.10:FF:000080">
    <property type="entry name" value="Myosin light chain kinase, smooth muscle"/>
    <property type="match status" value="1"/>
</dbReference>
<dbReference type="GO" id="GO:0030154">
    <property type="term" value="P:cell differentiation"/>
    <property type="evidence" value="ECO:0007669"/>
    <property type="project" value="UniProtKB-ARBA"/>
</dbReference>
<feature type="domain" description="Fibronectin type-III" evidence="10">
    <location>
        <begin position="166"/>
        <end position="259"/>
    </location>
</feature>
<dbReference type="InterPro" id="IPR017441">
    <property type="entry name" value="Protein_kinase_ATP_BS"/>
</dbReference>
<dbReference type="Gene3D" id="3.30.200.20">
    <property type="entry name" value="Phosphorylase Kinase, domain 1"/>
    <property type="match status" value="1"/>
</dbReference>
<evidence type="ECO:0000256" key="6">
    <source>
        <dbReference type="ARBA" id="ARBA00023319"/>
    </source>
</evidence>
<dbReference type="PROSITE" id="PS50853">
    <property type="entry name" value="FN3"/>
    <property type="match status" value="1"/>
</dbReference>
<dbReference type="Pfam" id="PF00069">
    <property type="entry name" value="Pkinase"/>
    <property type="match status" value="1"/>
</dbReference>
<dbReference type="SMART" id="SM00409">
    <property type="entry name" value="IG"/>
    <property type="match status" value="5"/>
</dbReference>
<dbReference type="FunFam" id="2.60.40.10:FF:000559">
    <property type="entry name" value="Uncharacterized protein, isoform J"/>
    <property type="match status" value="1"/>
</dbReference>
<dbReference type="SMART" id="SM00408">
    <property type="entry name" value="IGc2"/>
    <property type="match status" value="5"/>
</dbReference>
<feature type="domain" description="Protein kinase" evidence="8">
    <location>
        <begin position="316"/>
        <end position="581"/>
    </location>
</feature>
<dbReference type="InterPro" id="IPR003961">
    <property type="entry name" value="FN3_dom"/>
</dbReference>
<dbReference type="PROSITE" id="PS50835">
    <property type="entry name" value="IG_LIKE"/>
    <property type="match status" value="5"/>
</dbReference>
<accession>A0A7R9EYJ0</accession>
<evidence type="ECO:0000256" key="7">
    <source>
        <dbReference type="PROSITE-ProRule" id="PRU10141"/>
    </source>
</evidence>
<keyword evidence="6" id="KW-0393">Immunoglobulin domain</keyword>
<feature type="binding site" evidence="7">
    <location>
        <position position="345"/>
    </location>
    <ligand>
        <name>ATP</name>
        <dbReference type="ChEBI" id="CHEBI:30616"/>
    </ligand>
</feature>
<evidence type="ECO:0000259" key="8">
    <source>
        <dbReference type="PROSITE" id="PS50011"/>
    </source>
</evidence>
<dbReference type="GO" id="GO:0004672">
    <property type="term" value="F:protein kinase activity"/>
    <property type="evidence" value="ECO:0007669"/>
    <property type="project" value="InterPro"/>
</dbReference>
<feature type="domain" description="Ig-like" evidence="9">
    <location>
        <begin position="797"/>
        <end position="885"/>
    </location>
</feature>
<feature type="domain" description="Ig-like" evidence="9">
    <location>
        <begin position="896"/>
        <end position="985"/>
    </location>
</feature>
<keyword evidence="5" id="KW-1015">Disulfide bond</keyword>
<reference evidence="11" key="1">
    <citation type="submission" date="2020-11" db="EMBL/GenBank/DDBJ databases">
        <authorList>
            <person name="Tran Van P."/>
        </authorList>
    </citation>
    <scope>NUCLEOTIDE SEQUENCE</scope>
</reference>
<evidence type="ECO:0000256" key="2">
    <source>
        <dbReference type="ARBA" id="ARBA00022737"/>
    </source>
</evidence>
<dbReference type="PANTHER" id="PTHR47633">
    <property type="entry name" value="IMMUNOGLOBULIN"/>
    <property type="match status" value="1"/>
</dbReference>
<dbReference type="InterPro" id="IPR003598">
    <property type="entry name" value="Ig_sub2"/>
</dbReference>
<dbReference type="SUPFAM" id="SSF49265">
    <property type="entry name" value="Fibronectin type III"/>
    <property type="match status" value="1"/>
</dbReference>
<dbReference type="PROSITE" id="PS00108">
    <property type="entry name" value="PROTEIN_KINASE_ST"/>
    <property type="match status" value="1"/>
</dbReference>
<dbReference type="PROSITE" id="PS50011">
    <property type="entry name" value="PROTEIN_KINASE_DOM"/>
    <property type="match status" value="1"/>
</dbReference>
<sequence length="992" mass="112230">MEIDITAPRLNIPPRFRDTAFFDKGENVVVKIPFTGFPKPKISWVKDGETIESGGHFAVERKHPLMTLVPFELSPKHAVSNGKTHSHLADVCWRRDQNTAALQVQLGCQMFPWPLLYPSILLERHAILTIRDGSKLDSGSYRVVAENDLGTDSAIIKIQISDRPDPPRFPIVDNIGHDSLALSWNIPSWDGGSNITNYLVEKREHPMTSWIRVGNTRFTTMAITGLSPGHQYEFRVYAENVYGRSDPSDASSIITTKDSGKKIVKKRQYEADANGKRIRGTADGKVNDYDQYVFDIYSKYVPQPVDIKSTSVYDLYDILEEIGTGAFGVVHRCRERKTGHIFAAKFIPVTHTMEKDLIRKEIDIMNQLHHPKLINLHDAFEDDDEMVLIFEFLSGGELFERITAEGYTMSESEVINYMRQICEGVKHMHEKNIIHLDIKPENIMCQTRSSTNVKLIDFGLATKLDPNEVVKISTGTAEFAAPEIVEREPVGFYTDMWAVGVLAYVLKRMTAHECLLHSWLMGDHKDRTQPISASRYTNIRNKIRAKYSDWNSFVLPIGRLAEYSSLRKLMVEKYRIYDSYFDRRQAAPRFVIKPSSAFAYEGQSAKFYCRVIAIATPTLTWFHNNVELRQSVKFMKRYAGDDYTFIINRVKLEDRGEYIIRAENHYGFREEVVFLNVQLPPDDSLMCAPNFSTKLQDITINDGDQLLLSCTVEGDPEPQVTWSKNGQPLSSSDIIDLKYKNGVATLTITEVFPEDEAEYACTAKNSIGSISTKSKLSVTPMKSNIGRKKSKSGDRPPKIVSHLNSDFVKDGEPVTLSCRIIGAEKFDVIWLHNNKEIKPSKDFEYTNEANIYRLNIAEIFPEDSGTYTCEAFNDAGETFSSCTLNVLVPNEEPKSPVFKTFPQSATLQEGESVSFNCETEKVPLKVTWLKDGKPVDETSSKYQFVQDGKKKFKFEITNCNSLDVGQYTAKAVGKKGETTAAFSLNVCPAGEL</sequence>
<dbReference type="SUPFAM" id="SSF48726">
    <property type="entry name" value="Immunoglobulin"/>
    <property type="match status" value="5"/>
</dbReference>
<comment type="similarity">
    <text evidence="1">Belongs to the protein kinase superfamily. CAMK Ser/Thr protein kinase family.</text>
</comment>
<proteinExistence type="inferred from homology"/>
<keyword evidence="4 7" id="KW-0067">ATP-binding</keyword>
<name>A0A7R9EYJ0_9NEOP</name>
<evidence type="ECO:0000313" key="11">
    <source>
        <dbReference type="EMBL" id="CAD7443758.1"/>
    </source>
</evidence>
<dbReference type="FunFam" id="3.30.200.20:FF:000249">
    <property type="entry name" value="twitchin isoform X2"/>
    <property type="match status" value="1"/>
</dbReference>
<dbReference type="InterPro" id="IPR008271">
    <property type="entry name" value="Ser/Thr_kinase_AS"/>
</dbReference>
<feature type="domain" description="Ig-like" evidence="9">
    <location>
        <begin position="8"/>
        <end position="161"/>
    </location>
</feature>
<evidence type="ECO:0000256" key="4">
    <source>
        <dbReference type="ARBA" id="ARBA00022840"/>
    </source>
</evidence>
<dbReference type="InterPro" id="IPR013783">
    <property type="entry name" value="Ig-like_fold"/>
</dbReference>
<dbReference type="GO" id="GO:0005524">
    <property type="term" value="F:ATP binding"/>
    <property type="evidence" value="ECO:0007669"/>
    <property type="project" value="UniProtKB-UniRule"/>
</dbReference>
<dbReference type="PROSITE" id="PS00107">
    <property type="entry name" value="PROTEIN_KINASE_ATP"/>
    <property type="match status" value="1"/>
</dbReference>
<evidence type="ECO:0000259" key="10">
    <source>
        <dbReference type="PROSITE" id="PS50853"/>
    </source>
</evidence>
<dbReference type="SMART" id="SM00060">
    <property type="entry name" value="FN3"/>
    <property type="match status" value="1"/>
</dbReference>